<dbReference type="EMBL" id="SDCG01000024">
    <property type="protein sequence ID" value="TCX21152.1"/>
    <property type="molecule type" value="Genomic_DNA"/>
</dbReference>
<evidence type="ECO:0000313" key="2">
    <source>
        <dbReference type="EMBL" id="TCX21152.1"/>
    </source>
</evidence>
<dbReference type="EMBL" id="CAAHDD010000009">
    <property type="protein sequence ID" value="VGM37531.1"/>
    <property type="molecule type" value="Genomic_DNA"/>
</dbReference>
<reference evidence="7 9" key="2">
    <citation type="submission" date="2019-03" db="EMBL/GenBank/DDBJ databases">
        <authorList>
            <consortium name="Pathogen Informatics"/>
        </authorList>
    </citation>
    <scope>NUCLEOTIDE SEQUENCE</scope>
    <source>
        <strain evidence="8">5012STDY7626358</strain>
        <strain evidence="7 9">5012STDY7626430</strain>
    </source>
</reference>
<proteinExistence type="predicted"/>
<evidence type="ECO:0000313" key="9">
    <source>
        <dbReference type="Proteomes" id="UP000376235"/>
    </source>
</evidence>
<accession>A0A483J4R8</accession>
<organism evidence="3">
    <name type="scientific">Klebsiella pneumoniae</name>
    <dbReference type="NCBI Taxonomy" id="573"/>
    <lineage>
        <taxon>Bacteria</taxon>
        <taxon>Pseudomonadati</taxon>
        <taxon>Pseudomonadota</taxon>
        <taxon>Gammaproteobacteria</taxon>
        <taxon>Enterobacterales</taxon>
        <taxon>Enterobacteriaceae</taxon>
        <taxon>Klebsiella/Raoultella group</taxon>
        <taxon>Klebsiella</taxon>
        <taxon>Klebsiella pneumoniae complex</taxon>
    </lineage>
</organism>
<sequence>MKLNFHAICPKCSQKQRFIALAISSENSALAYDIFHHDEWKTFCFHAFSVATYCDNCKNYVTANISINNDKITQESTLESYANKTLTLSENEDIIIDFDIPPIDPPQYFESPLVTSPYDLLTQAKSCFKISAWDAVGIVCRKIIDIETQKIWRINNPYNTDKTDKENEMPSLAKRLEHLLAPEIRDNKKKRKDIDRNDVYKHIDVEKLEHHLFYIADSLREEGNSAAHDILAIGQDAAEHAIICAELCLDLLDKHKRNPNNK</sequence>
<dbReference type="EMBL" id="SDCQ01000028">
    <property type="protein sequence ID" value="TCX85366.1"/>
    <property type="molecule type" value="Genomic_DNA"/>
</dbReference>
<evidence type="ECO:0000313" key="8">
    <source>
        <dbReference type="EMBL" id="VGM37531.1"/>
    </source>
</evidence>
<dbReference type="Proteomes" id="UP001244490">
    <property type="component" value="Unassembled WGS sequence"/>
</dbReference>
<reference evidence="1" key="3">
    <citation type="submission" date="2023-07" db="EMBL/GenBank/DDBJ databases">
        <authorList>
            <person name="Peng Z."/>
        </authorList>
    </citation>
    <scope>NUCLEOTIDE SEQUENCE</scope>
    <source>
        <strain evidence="1">KP219</strain>
    </source>
</reference>
<evidence type="ECO:0000313" key="6">
    <source>
        <dbReference type="EMBL" id="TCX85366.1"/>
    </source>
</evidence>
<dbReference type="Proteomes" id="UP000376235">
    <property type="component" value="Unassembled WGS sequence"/>
</dbReference>
<dbReference type="RefSeq" id="WP_032430582.1">
    <property type="nucleotide sequence ID" value="NZ_CAAGTP010000002.1"/>
</dbReference>
<name>A0A483J4R8_KLEPN</name>
<evidence type="ECO:0000313" key="7">
    <source>
        <dbReference type="EMBL" id="VGL06230.1"/>
    </source>
</evidence>
<gene>
    <name evidence="2" type="ORF">ETE70_23145</name>
    <name evidence="4" type="ORF">ETE72_26900</name>
    <name evidence="6" type="ORF">ETE87_22265</name>
    <name evidence="5" type="ORF">ETE99_27150</name>
    <name evidence="3" type="ORF">ETF02_24010</name>
    <name evidence="1" type="ORF">Q6294_05720</name>
    <name evidence="8" type="ORF">SAMEA4873559_03857</name>
    <name evidence="7" type="ORF">SAMEA4873632_04044</name>
</gene>
<evidence type="ECO:0000313" key="4">
    <source>
        <dbReference type="EMBL" id="TCX44669.1"/>
    </source>
</evidence>
<dbReference type="EMBL" id="SDCK01000049">
    <property type="protein sequence ID" value="TCX44669.1"/>
    <property type="molecule type" value="Genomic_DNA"/>
</dbReference>
<evidence type="ECO:0000313" key="1">
    <source>
        <dbReference type="EMBL" id="MDP0966540.1"/>
    </source>
</evidence>
<dbReference type="EMBL" id="CAAHCC010000008">
    <property type="protein sequence ID" value="VGL06230.1"/>
    <property type="molecule type" value="Genomic_DNA"/>
</dbReference>
<dbReference type="EMBL" id="SDCI01000028">
    <property type="protein sequence ID" value="TCX37859.1"/>
    <property type="molecule type" value="Genomic_DNA"/>
</dbReference>
<evidence type="ECO:0008006" key="10">
    <source>
        <dbReference type="Google" id="ProtNLM"/>
    </source>
</evidence>
<evidence type="ECO:0000313" key="5">
    <source>
        <dbReference type="EMBL" id="TCX76512.1"/>
    </source>
</evidence>
<evidence type="ECO:0000313" key="3">
    <source>
        <dbReference type="EMBL" id="TCX37859.1"/>
    </source>
</evidence>
<dbReference type="AlphaFoldDB" id="A0A483J4R8"/>
<reference evidence="3" key="1">
    <citation type="submission" date="2019-01" db="EMBL/GenBank/DDBJ databases">
        <authorList>
            <person name="Lista F."/>
            <person name="Anselmo A."/>
        </authorList>
    </citation>
    <scope>NUCLEOTIDE SEQUENCE</scope>
    <source>
        <strain evidence="4">12S</strain>
        <strain evidence="3">14S</strain>
        <strain evidence="2">16S</strain>
        <strain evidence="6">6S</strain>
        <strain evidence="5">7S</strain>
    </source>
</reference>
<dbReference type="EMBL" id="JAUUIA010000003">
    <property type="protein sequence ID" value="MDP0966540.1"/>
    <property type="molecule type" value="Genomic_DNA"/>
</dbReference>
<dbReference type="EMBL" id="SDCP01000070">
    <property type="protein sequence ID" value="TCX76512.1"/>
    <property type="molecule type" value="Genomic_DNA"/>
</dbReference>
<protein>
    <recommendedName>
        <fullName evidence="10">DUF4145 domain-containing protein</fullName>
    </recommendedName>
</protein>